<evidence type="ECO:0000313" key="5">
    <source>
        <dbReference type="Proteomes" id="UP000002429"/>
    </source>
</evidence>
<feature type="compositionally biased region" description="Low complexity" evidence="2">
    <location>
        <begin position="1"/>
        <end position="14"/>
    </location>
</feature>
<dbReference type="EMBL" id="CP000353">
    <property type="protein sequence ID" value="ABF10996.1"/>
    <property type="molecule type" value="Genomic_DNA"/>
</dbReference>
<evidence type="ECO:0000313" key="4">
    <source>
        <dbReference type="EMBL" id="ABF10996.1"/>
    </source>
</evidence>
<evidence type="ECO:0000259" key="3">
    <source>
        <dbReference type="Pfam" id="PF00817"/>
    </source>
</evidence>
<dbReference type="SUPFAM" id="SSF56672">
    <property type="entry name" value="DNA/RNA polymerases"/>
    <property type="match status" value="1"/>
</dbReference>
<dbReference type="Proteomes" id="UP000002429">
    <property type="component" value="Plasmid megaplasmid"/>
</dbReference>
<dbReference type="InterPro" id="IPR043502">
    <property type="entry name" value="DNA/RNA_pol_sf"/>
</dbReference>
<keyword evidence="1" id="KW-0227">DNA damage</keyword>
<reference evidence="5" key="1">
    <citation type="journal article" date="2010" name="PLoS ONE">
        <title>The complete genome sequence of Cupriavidus metallidurans strain CH34, a master survivalist in harsh and anthropogenic environments.</title>
        <authorList>
            <person name="Janssen P.J."/>
            <person name="Van Houdt R."/>
            <person name="Moors H."/>
            <person name="Monsieurs P."/>
            <person name="Morin N."/>
            <person name="Michaux A."/>
            <person name="Benotmane M.A."/>
            <person name="Leys N."/>
            <person name="Vallaeys T."/>
            <person name="Lapidus A."/>
            <person name="Monchy S."/>
            <person name="Medigue C."/>
            <person name="Taghavi S."/>
            <person name="McCorkle S."/>
            <person name="Dunn J."/>
            <person name="van der Lelie D."/>
            <person name="Mergeay M."/>
        </authorList>
    </citation>
    <scope>NUCLEOTIDE SEQUENCE [LARGE SCALE GENOMIC DNA]</scope>
    <source>
        <strain evidence="5">ATCC 43123 / DSM 2839 / NBRC 102507 / CH34</strain>
    </source>
</reference>
<feature type="region of interest" description="Disordered" evidence="2">
    <location>
        <begin position="1"/>
        <end position="23"/>
    </location>
</feature>
<accession>Q1LFT0</accession>
<dbReference type="PANTHER" id="PTHR35369:SF2">
    <property type="entry name" value="BLR3025 PROTEIN"/>
    <property type="match status" value="1"/>
</dbReference>
<proteinExistence type="predicted"/>
<feature type="domain" description="UmuC" evidence="3">
    <location>
        <begin position="29"/>
        <end position="148"/>
    </location>
</feature>
<gene>
    <name evidence="4" type="primary">imuB</name>
    <name evidence="4" type="ordered locus">Rmet_4129</name>
</gene>
<keyword evidence="5" id="KW-1185">Reference proteome</keyword>
<dbReference type="InterPro" id="IPR001126">
    <property type="entry name" value="UmuC"/>
</dbReference>
<organism evidence="4 5">
    <name type="scientific">Cupriavidus metallidurans (strain ATCC 43123 / DSM 2839 / NBRC 102507 / CH34)</name>
    <name type="common">Ralstonia metallidurans</name>
    <dbReference type="NCBI Taxonomy" id="266264"/>
    <lineage>
        <taxon>Bacteria</taxon>
        <taxon>Pseudomonadati</taxon>
        <taxon>Pseudomonadota</taxon>
        <taxon>Betaproteobacteria</taxon>
        <taxon>Burkholderiales</taxon>
        <taxon>Burkholderiaceae</taxon>
        <taxon>Cupriavidus</taxon>
    </lineage>
</organism>
<dbReference type="GO" id="GO:0006281">
    <property type="term" value="P:DNA repair"/>
    <property type="evidence" value="ECO:0007669"/>
    <property type="project" value="InterPro"/>
</dbReference>
<dbReference type="Pfam" id="PF00817">
    <property type="entry name" value="IMS"/>
    <property type="match status" value="1"/>
</dbReference>
<dbReference type="eggNOG" id="COG0389">
    <property type="taxonomic scope" value="Bacteria"/>
</dbReference>
<geneLocation type="plasmid" evidence="4 5">
    <name>megaplasmid</name>
</geneLocation>
<dbReference type="KEGG" id="rme:Rmet_4129"/>
<keyword evidence="4" id="KW-0614">Plasmid</keyword>
<protein>
    <submittedName>
        <fullName evidence="4">Nucleotidyltransferase/DNA polymerase involved in DNA repair</fullName>
    </submittedName>
</protein>
<dbReference type="HOGENOM" id="CLU_028184_0_0_4"/>
<feature type="compositionally biased region" description="Low complexity" evidence="2">
    <location>
        <begin position="414"/>
        <end position="435"/>
    </location>
</feature>
<dbReference type="PANTHER" id="PTHR35369">
    <property type="entry name" value="BLR3025 PROTEIN-RELATED"/>
    <property type="match status" value="1"/>
</dbReference>
<sequence length="527" mass="57391">MPAATSAHASASTSVDPRPAPHTGTLHQALPVAVIEHERVVLANGPAVALGVRYGMRRGGVQALSADVVQLDRDLAAESALMTSAALALLHFTPAVAIDAEPEAATVMLDVTASLRLFGGHRALCRAIRARVRQLGTFAQIGSGTTAQGAAWLARQPLRKTSRGIVRPARRAVRAARMTRLLDRLPVECLHTLADPEWLEGIGCRTLGQVRRLPRAGLSRRIGTELLARLDQAYGQISSGFAWFEAPPAFAQRMELPGRVESAEGVLAGAQRLLLALSGWLAVQQAGVTRCVLMLEHERYRLGEDTDSTPVPLRLAQPSRDPVHLSKLLREKLDKIRFHAPVGGLALRVEAMEICVPQSDSLFPEPGAEPAELGRLLDTLVARLGRDNVLQPHPQADHRPERANQWAPVDEPPARVAASGTTSGTTNGRTSGGAAPPERPLWLLESPLPLRVHKHRPVHDGPLVMLTRPERIEAGWWDGGLATRDYFIAERDDGLRCWVYRERPGHPTRDGQEDGGEYRWFLHGLFA</sequence>
<evidence type="ECO:0000256" key="2">
    <source>
        <dbReference type="SAM" id="MobiDB-lite"/>
    </source>
</evidence>
<dbReference type="CDD" id="cd03468">
    <property type="entry name" value="PolY_like"/>
    <property type="match status" value="1"/>
</dbReference>
<dbReference type="AlphaFoldDB" id="Q1LFT0"/>
<name>Q1LFT0_CUPMC</name>
<feature type="region of interest" description="Disordered" evidence="2">
    <location>
        <begin position="390"/>
        <end position="440"/>
    </location>
</feature>
<evidence type="ECO:0000256" key="1">
    <source>
        <dbReference type="ARBA" id="ARBA00022763"/>
    </source>
</evidence>
<dbReference type="InterPro" id="IPR050356">
    <property type="entry name" value="SulA_CellDiv_inhibitor"/>
</dbReference>